<sequence>MIVATWNVREMQQLSKQAVIADFVRKHKIDMIGLLETKLKAKNYSYLMKNRFKEWKNIDNFNKSDKSRMLLLWNPSRVALELINVDVQTIHTKIRCLISNNCFYFTLIYGNHTIPDRRPLSDSLIEYVPHDEPSLVSGEMMGKYLIRV</sequence>
<evidence type="ECO:0000313" key="2">
    <source>
        <dbReference type="Proteomes" id="UP001567538"/>
    </source>
</evidence>
<dbReference type="Gene3D" id="3.60.10.10">
    <property type="entry name" value="Endonuclease/exonuclease/phosphatase"/>
    <property type="match status" value="1"/>
</dbReference>
<reference evidence="1 2" key="1">
    <citation type="submission" date="2024-06" db="EMBL/GenBank/DDBJ databases">
        <title>A chromosome level genome sequence of Diviner's sage (Salvia divinorum).</title>
        <authorList>
            <person name="Ford S.A."/>
            <person name="Ro D.-K."/>
            <person name="Ness R.W."/>
            <person name="Phillips M.A."/>
        </authorList>
    </citation>
    <scope>NUCLEOTIDE SEQUENCE [LARGE SCALE GENOMIC DNA]</scope>
    <source>
        <strain evidence="1">SAF-2024a</strain>
        <tissue evidence="1">Leaf</tissue>
    </source>
</reference>
<dbReference type="Proteomes" id="UP001567538">
    <property type="component" value="Unassembled WGS sequence"/>
</dbReference>
<comment type="caution">
    <text evidence="1">The sequence shown here is derived from an EMBL/GenBank/DDBJ whole genome shotgun (WGS) entry which is preliminary data.</text>
</comment>
<dbReference type="AlphaFoldDB" id="A0ABD1HER5"/>
<dbReference type="InterPro" id="IPR036691">
    <property type="entry name" value="Endo/exonu/phosph_ase_sf"/>
</dbReference>
<name>A0ABD1HER5_SALDI</name>
<keyword evidence="2" id="KW-1185">Reference proteome</keyword>
<dbReference type="EMBL" id="JBEAFC010000006">
    <property type="protein sequence ID" value="KAL1554772.1"/>
    <property type="molecule type" value="Genomic_DNA"/>
</dbReference>
<evidence type="ECO:0000313" key="1">
    <source>
        <dbReference type="EMBL" id="KAL1554772.1"/>
    </source>
</evidence>
<proteinExistence type="predicted"/>
<gene>
    <name evidence="1" type="ORF">AAHA92_15296</name>
</gene>
<dbReference type="SUPFAM" id="SSF56219">
    <property type="entry name" value="DNase I-like"/>
    <property type="match status" value="1"/>
</dbReference>
<accession>A0ABD1HER5</accession>
<protein>
    <submittedName>
        <fullName evidence="1">Uncharacterized protein</fullName>
    </submittedName>
</protein>
<organism evidence="1 2">
    <name type="scientific">Salvia divinorum</name>
    <name type="common">Maria pastora</name>
    <name type="synonym">Diviner's sage</name>
    <dbReference type="NCBI Taxonomy" id="28513"/>
    <lineage>
        <taxon>Eukaryota</taxon>
        <taxon>Viridiplantae</taxon>
        <taxon>Streptophyta</taxon>
        <taxon>Embryophyta</taxon>
        <taxon>Tracheophyta</taxon>
        <taxon>Spermatophyta</taxon>
        <taxon>Magnoliopsida</taxon>
        <taxon>eudicotyledons</taxon>
        <taxon>Gunneridae</taxon>
        <taxon>Pentapetalae</taxon>
        <taxon>asterids</taxon>
        <taxon>lamiids</taxon>
        <taxon>Lamiales</taxon>
        <taxon>Lamiaceae</taxon>
        <taxon>Nepetoideae</taxon>
        <taxon>Mentheae</taxon>
        <taxon>Salviinae</taxon>
        <taxon>Salvia</taxon>
        <taxon>Salvia subgen. Calosphace</taxon>
    </lineage>
</organism>